<sequence length="105" mass="11974">MSLRRLGDGLIGRIIESLAIEDVAMLMRVSRKFHGLAQPTLEEKCKLLCVVEYLPVLLAMYRLQSPVPPRFPFQSFNDVHICLIQPLDDGRPRYPAKPRCLEVAI</sequence>
<protein>
    <recommendedName>
        <fullName evidence="3">F-box domain-containing protein</fullName>
    </recommendedName>
</protein>
<dbReference type="VEuPathDB" id="FungiDB:H257_17616"/>
<reference evidence="1 2" key="1">
    <citation type="submission" date="2018-08" db="EMBL/GenBank/DDBJ databases">
        <title>Aphanomyces genome sequencing and annotation.</title>
        <authorList>
            <person name="Minardi D."/>
            <person name="Oidtmann B."/>
            <person name="Van Der Giezen M."/>
            <person name="Studholme D.J."/>
        </authorList>
    </citation>
    <scope>NUCLEOTIDE SEQUENCE [LARGE SCALE GENOMIC DNA]</scope>
    <source>
        <strain evidence="1 2">Kv</strain>
    </source>
</reference>
<name>A0A397ASC5_APHAT</name>
<organism evidence="1 2">
    <name type="scientific">Aphanomyces astaci</name>
    <name type="common">Crayfish plague agent</name>
    <dbReference type="NCBI Taxonomy" id="112090"/>
    <lineage>
        <taxon>Eukaryota</taxon>
        <taxon>Sar</taxon>
        <taxon>Stramenopiles</taxon>
        <taxon>Oomycota</taxon>
        <taxon>Saprolegniomycetes</taxon>
        <taxon>Saprolegniales</taxon>
        <taxon>Verrucalvaceae</taxon>
        <taxon>Aphanomyces</taxon>
    </lineage>
</organism>
<evidence type="ECO:0008006" key="3">
    <source>
        <dbReference type="Google" id="ProtNLM"/>
    </source>
</evidence>
<evidence type="ECO:0000313" key="1">
    <source>
        <dbReference type="EMBL" id="RHY08517.1"/>
    </source>
</evidence>
<dbReference type="AlphaFoldDB" id="A0A397ASC5"/>
<comment type="caution">
    <text evidence="1">The sequence shown here is derived from an EMBL/GenBank/DDBJ whole genome shotgun (WGS) entry which is preliminary data.</text>
</comment>
<dbReference type="EMBL" id="QUSZ01005706">
    <property type="protein sequence ID" value="RHY08517.1"/>
    <property type="molecule type" value="Genomic_DNA"/>
</dbReference>
<gene>
    <name evidence="1" type="ORF">DYB36_003891</name>
</gene>
<dbReference type="Proteomes" id="UP000265427">
    <property type="component" value="Unassembled WGS sequence"/>
</dbReference>
<proteinExistence type="predicted"/>
<accession>A0A397ASC5</accession>
<evidence type="ECO:0000313" key="2">
    <source>
        <dbReference type="Proteomes" id="UP000265427"/>
    </source>
</evidence>